<dbReference type="PANTHER" id="PTHR11348">
    <property type="entry name" value="CONNECTIVE TISSUE GROWTH FACTOR-RELATED"/>
    <property type="match status" value="1"/>
</dbReference>
<dbReference type="InterPro" id="IPR000884">
    <property type="entry name" value="TSP1_rpt"/>
</dbReference>
<feature type="domain" description="IGFBP N-terminal" evidence="9">
    <location>
        <begin position="2"/>
        <end position="74"/>
    </location>
</feature>
<dbReference type="EMBL" id="JAUCMX010000023">
    <property type="protein sequence ID" value="KAK3512724.1"/>
    <property type="molecule type" value="Genomic_DNA"/>
</dbReference>
<evidence type="ECO:0000259" key="7">
    <source>
        <dbReference type="PROSITE" id="PS01225"/>
    </source>
</evidence>
<feature type="non-terminal residue" evidence="10">
    <location>
        <position position="1"/>
    </location>
</feature>
<protein>
    <recommendedName>
        <fullName evidence="12">Connective tissue growth factor</fullName>
    </recommendedName>
</protein>
<dbReference type="SMART" id="SM00214">
    <property type="entry name" value="VWC"/>
    <property type="match status" value="1"/>
</dbReference>
<evidence type="ECO:0000313" key="10">
    <source>
        <dbReference type="EMBL" id="KAK3512724.1"/>
    </source>
</evidence>
<feature type="domain" description="VWFC" evidence="8">
    <location>
        <begin position="79"/>
        <end position="141"/>
    </location>
</feature>
<comment type="similarity">
    <text evidence="2">Belongs to the CCN family.</text>
</comment>
<comment type="caution">
    <text evidence="10">The sequence shown here is derived from an EMBL/GenBank/DDBJ whole genome shotgun (WGS) entry which is preliminary data.</text>
</comment>
<keyword evidence="3" id="KW-0964">Secreted</keyword>
<dbReference type="InterPro" id="IPR009030">
    <property type="entry name" value="Growth_fac_rcpt_cys_sf"/>
</dbReference>
<dbReference type="AlphaFoldDB" id="A0AAE0Q2D7"/>
<dbReference type="GO" id="GO:0005178">
    <property type="term" value="F:integrin binding"/>
    <property type="evidence" value="ECO:0007669"/>
    <property type="project" value="TreeGrafter"/>
</dbReference>
<feature type="domain" description="CTCK" evidence="7">
    <location>
        <begin position="254"/>
        <end position="328"/>
    </location>
</feature>
<evidence type="ECO:0000259" key="8">
    <source>
        <dbReference type="PROSITE" id="PS50184"/>
    </source>
</evidence>
<dbReference type="SUPFAM" id="SSF57603">
    <property type="entry name" value="FnI-like domain"/>
    <property type="match status" value="1"/>
</dbReference>
<dbReference type="InterPro" id="IPR050941">
    <property type="entry name" value="CCN"/>
</dbReference>
<evidence type="ECO:0000313" key="11">
    <source>
        <dbReference type="Proteomes" id="UP001274896"/>
    </source>
</evidence>
<dbReference type="SMART" id="SM00041">
    <property type="entry name" value="CT"/>
    <property type="match status" value="1"/>
</dbReference>
<keyword evidence="4" id="KW-0732">Signal</keyword>
<dbReference type="InterPro" id="IPR001007">
    <property type="entry name" value="VWF_dom"/>
</dbReference>
<dbReference type="PROSITE" id="PS50184">
    <property type="entry name" value="VWFC_2"/>
    <property type="match status" value="1"/>
</dbReference>
<dbReference type="GO" id="GO:0031012">
    <property type="term" value="C:extracellular matrix"/>
    <property type="evidence" value="ECO:0007669"/>
    <property type="project" value="TreeGrafter"/>
</dbReference>
<organism evidence="10 11">
    <name type="scientific">Hemibagrus guttatus</name>
    <dbReference type="NCBI Taxonomy" id="175788"/>
    <lineage>
        <taxon>Eukaryota</taxon>
        <taxon>Metazoa</taxon>
        <taxon>Chordata</taxon>
        <taxon>Craniata</taxon>
        <taxon>Vertebrata</taxon>
        <taxon>Euteleostomi</taxon>
        <taxon>Actinopterygii</taxon>
        <taxon>Neopterygii</taxon>
        <taxon>Teleostei</taxon>
        <taxon>Ostariophysi</taxon>
        <taxon>Siluriformes</taxon>
        <taxon>Bagridae</taxon>
        <taxon>Hemibagrus</taxon>
    </lineage>
</organism>
<dbReference type="InterPro" id="IPR006207">
    <property type="entry name" value="Cys_knot_C"/>
</dbReference>
<dbReference type="InterPro" id="IPR036383">
    <property type="entry name" value="TSP1_rpt_sf"/>
</dbReference>
<evidence type="ECO:0000256" key="2">
    <source>
        <dbReference type="ARBA" id="ARBA00008125"/>
    </source>
</evidence>
<sequence>VMGQLCSGPCQCPFLPPTCPRGVPLVLDGCRCCQICARQEGELCSEIEVCEAQRGLECDYSASFPDGPGECVRRNMLGCEHLGRKYEEGQSFTPSCMQLCRCEGGGVTCVPLCTADLNTPNCQHPRLVHTPGRCCREWVCDGAKNSIVLENTAEECKTEHKAVKMFAVMAVERAVRSWQDTSATSRGGVSGFNCIERSSEWSECSRSCGPGVSTRVSNRNSACQPETLTRLCVVRPCVLGLTSRAMAFQKPGVCESSYRSAIPIHFEHYGCYSARSYRPLFCGTCSDGRCCSPKRTRTALVTFRCPRRRLAQHAIMMIESCVCSHSCSHPNSSGRTRSWL</sequence>
<dbReference type="PROSITE" id="PS01208">
    <property type="entry name" value="VWFC_1"/>
    <property type="match status" value="1"/>
</dbReference>
<dbReference type="PROSITE" id="PS01225">
    <property type="entry name" value="CTCK_2"/>
    <property type="match status" value="1"/>
</dbReference>
<dbReference type="PROSITE" id="PS51323">
    <property type="entry name" value="IGFBP_N_2"/>
    <property type="match status" value="1"/>
</dbReference>
<evidence type="ECO:0000256" key="4">
    <source>
        <dbReference type="ARBA" id="ARBA00022729"/>
    </source>
</evidence>
<gene>
    <name evidence="10" type="ORF">QTP70_023511</name>
</gene>
<dbReference type="SMART" id="SM00121">
    <property type="entry name" value="IB"/>
    <property type="match status" value="1"/>
</dbReference>
<dbReference type="InterPro" id="IPR000867">
    <property type="entry name" value="IGFBP-like"/>
</dbReference>
<comment type="subcellular location">
    <subcellularLocation>
        <location evidence="1">Secreted</location>
    </subcellularLocation>
</comment>
<dbReference type="GO" id="GO:0007155">
    <property type="term" value="P:cell adhesion"/>
    <property type="evidence" value="ECO:0007669"/>
    <property type="project" value="TreeGrafter"/>
</dbReference>
<evidence type="ECO:0000256" key="5">
    <source>
        <dbReference type="ARBA" id="ARBA00023157"/>
    </source>
</evidence>
<dbReference type="InterPro" id="IPR006208">
    <property type="entry name" value="Glyco_hormone_CN"/>
</dbReference>
<dbReference type="PROSITE" id="PS50092">
    <property type="entry name" value="TSP1"/>
    <property type="match status" value="1"/>
</dbReference>
<keyword evidence="11" id="KW-1185">Reference proteome</keyword>
<dbReference type="SUPFAM" id="SSF57184">
    <property type="entry name" value="Growth factor receptor domain"/>
    <property type="match status" value="1"/>
</dbReference>
<reference evidence="10" key="1">
    <citation type="submission" date="2023-06" db="EMBL/GenBank/DDBJ databases">
        <title>Male Hemibagrus guttatus genome.</title>
        <authorList>
            <person name="Bian C."/>
        </authorList>
    </citation>
    <scope>NUCLEOTIDE SEQUENCE</scope>
    <source>
        <strain evidence="10">Male_cb2023</strain>
        <tissue evidence="10">Muscle</tissue>
    </source>
</reference>
<dbReference type="GO" id="GO:0008201">
    <property type="term" value="F:heparin binding"/>
    <property type="evidence" value="ECO:0007669"/>
    <property type="project" value="TreeGrafter"/>
</dbReference>
<keyword evidence="5" id="KW-1015">Disulfide bond</keyword>
<dbReference type="SMART" id="SM00209">
    <property type="entry name" value="TSP1"/>
    <property type="match status" value="1"/>
</dbReference>
<proteinExistence type="inferred from homology"/>
<evidence type="ECO:0000256" key="3">
    <source>
        <dbReference type="ARBA" id="ARBA00022525"/>
    </source>
</evidence>
<dbReference type="Pfam" id="PF00007">
    <property type="entry name" value="Cys_knot"/>
    <property type="match status" value="1"/>
</dbReference>
<evidence type="ECO:0000256" key="1">
    <source>
        <dbReference type="ARBA" id="ARBA00004613"/>
    </source>
</evidence>
<name>A0AAE0Q2D7_9TELE</name>
<comment type="caution">
    <text evidence="6">Lacks conserved residue(s) required for the propagation of feature annotation.</text>
</comment>
<dbReference type="SUPFAM" id="SSF82895">
    <property type="entry name" value="TSP-1 type 1 repeat"/>
    <property type="match status" value="1"/>
</dbReference>
<dbReference type="InterPro" id="IPR043973">
    <property type="entry name" value="TSP1_CCN"/>
</dbReference>
<dbReference type="PANTHER" id="PTHR11348:SF22">
    <property type="entry name" value="CCN FAMILY MEMBER 5"/>
    <property type="match status" value="1"/>
</dbReference>
<dbReference type="GO" id="GO:0007165">
    <property type="term" value="P:signal transduction"/>
    <property type="evidence" value="ECO:0007669"/>
    <property type="project" value="InterPro"/>
</dbReference>
<dbReference type="GO" id="GO:0005615">
    <property type="term" value="C:extracellular space"/>
    <property type="evidence" value="ECO:0007669"/>
    <property type="project" value="TreeGrafter"/>
</dbReference>
<evidence type="ECO:0000259" key="9">
    <source>
        <dbReference type="PROSITE" id="PS51323"/>
    </source>
</evidence>
<dbReference type="Proteomes" id="UP001274896">
    <property type="component" value="Unassembled WGS sequence"/>
</dbReference>
<dbReference type="Pfam" id="PF19035">
    <property type="entry name" value="TSP1_CCN"/>
    <property type="match status" value="1"/>
</dbReference>
<evidence type="ECO:0008006" key="12">
    <source>
        <dbReference type="Google" id="ProtNLM"/>
    </source>
</evidence>
<dbReference type="Pfam" id="PF00219">
    <property type="entry name" value="IGFBP"/>
    <property type="match status" value="1"/>
</dbReference>
<evidence type="ECO:0000256" key="6">
    <source>
        <dbReference type="PROSITE-ProRule" id="PRU00039"/>
    </source>
</evidence>
<dbReference type="GO" id="GO:0045597">
    <property type="term" value="P:positive regulation of cell differentiation"/>
    <property type="evidence" value="ECO:0007669"/>
    <property type="project" value="TreeGrafter"/>
</dbReference>
<accession>A0AAE0Q2D7</accession>